<reference evidence="2 3" key="1">
    <citation type="submission" date="2018-08" db="EMBL/GenBank/DDBJ databases">
        <title>Draft genome sequence of Rhodobacter sphaeroides FY.</title>
        <authorList>
            <person name="Rayyan A."/>
            <person name="Meyer T.E."/>
            <person name="Kyndt J.A."/>
        </authorList>
    </citation>
    <scope>NUCLEOTIDE SEQUENCE [LARGE SCALE GENOMIC DNA]</scope>
    <source>
        <strain evidence="2 3">FY</strain>
    </source>
</reference>
<dbReference type="InterPro" id="IPR018037">
    <property type="entry name" value="FixH_proteobacterial"/>
</dbReference>
<comment type="caution">
    <text evidence="2">The sequence shown here is derived from an EMBL/GenBank/DDBJ whole genome shotgun (WGS) entry which is preliminary data.</text>
</comment>
<evidence type="ECO:0000256" key="1">
    <source>
        <dbReference type="SAM" id="Phobius"/>
    </source>
</evidence>
<proteinExistence type="predicted"/>
<name>A0AAX1URP6_CERSP</name>
<dbReference type="PIRSF" id="PIRSF011386">
    <property type="entry name" value="FixH"/>
    <property type="match status" value="1"/>
</dbReference>
<evidence type="ECO:0000313" key="3">
    <source>
        <dbReference type="Proteomes" id="UP000266305"/>
    </source>
</evidence>
<dbReference type="Pfam" id="PF05751">
    <property type="entry name" value="FixH"/>
    <property type="match status" value="1"/>
</dbReference>
<keyword evidence="1" id="KW-1133">Transmembrane helix</keyword>
<dbReference type="InterPro" id="IPR008620">
    <property type="entry name" value="FixH"/>
</dbReference>
<dbReference type="Proteomes" id="UP000266305">
    <property type="component" value="Unassembled WGS sequence"/>
</dbReference>
<organism evidence="2 3">
    <name type="scientific">Cereibacter sphaeroides</name>
    <name type="common">Rhodobacter sphaeroides</name>
    <dbReference type="NCBI Taxonomy" id="1063"/>
    <lineage>
        <taxon>Bacteria</taxon>
        <taxon>Pseudomonadati</taxon>
        <taxon>Pseudomonadota</taxon>
        <taxon>Alphaproteobacteria</taxon>
        <taxon>Rhodobacterales</taxon>
        <taxon>Paracoccaceae</taxon>
        <taxon>Cereibacter</taxon>
    </lineage>
</organism>
<evidence type="ECO:0000313" key="2">
    <source>
        <dbReference type="EMBL" id="RHZ98758.1"/>
    </source>
</evidence>
<keyword evidence="1" id="KW-0472">Membrane</keyword>
<feature type="transmembrane region" description="Helical" evidence="1">
    <location>
        <begin position="9"/>
        <end position="29"/>
    </location>
</feature>
<keyword evidence="1" id="KW-0812">Transmembrane</keyword>
<dbReference type="AlphaFoldDB" id="A0AAX1URP6"/>
<dbReference type="EMBL" id="QWGP01000001">
    <property type="protein sequence ID" value="RHZ98758.1"/>
    <property type="molecule type" value="Genomic_DNA"/>
</dbReference>
<accession>A0AAX1URP6</accession>
<sequence>MAEMTGRKVLAITVGAFGVIIAVNLLMAFKAISTFPGLEVDNPYVASQTFDVERASQQALGWTLVADYDEAAREISLRFTGADGRPAAVSTLDVLVGRTTEASDDRQPEFVLRDGAFRAPQDLARGKWMLRVEATSPSGTAFRQRLDLFVED</sequence>
<dbReference type="RefSeq" id="WP_002720873.1">
    <property type="nucleotide sequence ID" value="NZ_CM125964.1"/>
</dbReference>
<protein>
    <submittedName>
        <fullName evidence="2">Nitrogen fixation protein FixH</fullName>
    </submittedName>
</protein>
<gene>
    <name evidence="2" type="ORF">D1114_01335</name>
</gene>